<dbReference type="Proteomes" id="UP001501479">
    <property type="component" value="Unassembled WGS sequence"/>
</dbReference>
<reference evidence="3" key="1">
    <citation type="journal article" date="2019" name="Int. J. Syst. Evol. Microbiol.">
        <title>The Global Catalogue of Microorganisms (GCM) 10K type strain sequencing project: providing services to taxonomists for standard genome sequencing and annotation.</title>
        <authorList>
            <consortium name="The Broad Institute Genomics Platform"/>
            <consortium name="The Broad Institute Genome Sequencing Center for Infectious Disease"/>
            <person name="Wu L."/>
            <person name="Ma J."/>
        </authorList>
    </citation>
    <scope>NUCLEOTIDE SEQUENCE [LARGE SCALE GENOMIC DNA]</scope>
    <source>
        <strain evidence="3">JCM 17329</strain>
    </source>
</reference>
<gene>
    <name evidence="2" type="primary">yfjT</name>
    <name evidence="2" type="ORF">GCM10022421_24000</name>
</gene>
<name>A0ABP7E9U6_9GAMM</name>
<evidence type="ECO:0000313" key="3">
    <source>
        <dbReference type="Proteomes" id="UP001501479"/>
    </source>
</evidence>
<proteinExistence type="predicted"/>
<evidence type="ECO:0000313" key="2">
    <source>
        <dbReference type="EMBL" id="GAA3715588.1"/>
    </source>
</evidence>
<feature type="signal peptide" evidence="1">
    <location>
        <begin position="1"/>
        <end position="22"/>
    </location>
</feature>
<dbReference type="RefSeq" id="WP_344965066.1">
    <property type="nucleotide sequence ID" value="NZ_BAABDS010000037.1"/>
</dbReference>
<dbReference type="EMBL" id="BAABDS010000037">
    <property type="protein sequence ID" value="GAA3715588.1"/>
    <property type="molecule type" value="Genomic_DNA"/>
</dbReference>
<protein>
    <submittedName>
        <fullName evidence="2">Protein YfjT</fullName>
    </submittedName>
</protein>
<feature type="chain" id="PRO_5045274292" evidence="1">
    <location>
        <begin position="23"/>
        <end position="153"/>
    </location>
</feature>
<accession>A0ABP7E9U6</accession>
<organism evidence="2 3">
    <name type="scientific">Oceanisphaera sediminis</name>
    <dbReference type="NCBI Taxonomy" id="981381"/>
    <lineage>
        <taxon>Bacteria</taxon>
        <taxon>Pseudomonadati</taxon>
        <taxon>Pseudomonadota</taxon>
        <taxon>Gammaproteobacteria</taxon>
        <taxon>Aeromonadales</taxon>
        <taxon>Aeromonadaceae</taxon>
        <taxon>Oceanisphaera</taxon>
    </lineage>
</organism>
<comment type="caution">
    <text evidence="2">The sequence shown here is derived from an EMBL/GenBank/DDBJ whole genome shotgun (WGS) entry which is preliminary data.</text>
</comment>
<evidence type="ECO:0000256" key="1">
    <source>
        <dbReference type="SAM" id="SignalP"/>
    </source>
</evidence>
<sequence>MKRFIKPFVISATLLAASNANAIPNIWVSEFGQGFLVNSIQNEQGDTFTINCDIGYSENGELTKVDFNHASGEDLSPSDSNTLELLIDGNAYWIPENLGWRNGDNAWYSFREAIQAAEQFDVYVNQKKVSSFSPSLQSTKKVLGDLSDCEYRY</sequence>
<keyword evidence="3" id="KW-1185">Reference proteome</keyword>
<keyword evidence="1" id="KW-0732">Signal</keyword>